<evidence type="ECO:0000256" key="3">
    <source>
        <dbReference type="ARBA" id="ARBA00022692"/>
    </source>
</evidence>
<dbReference type="KEGG" id="pnt:G5B91_08260"/>
<dbReference type="EMBL" id="CP049140">
    <property type="protein sequence ID" value="QIE86259.1"/>
    <property type="molecule type" value="Genomic_DNA"/>
</dbReference>
<dbReference type="PANTHER" id="PTHR30086">
    <property type="entry name" value="ARGININE EXPORTER PROTEIN ARGO"/>
    <property type="match status" value="1"/>
</dbReference>
<keyword evidence="5 6" id="KW-0472">Membrane</keyword>
<organism evidence="7 8">
    <name type="scientific">Pseudomonas nitroreducens</name>
    <dbReference type="NCBI Taxonomy" id="46680"/>
    <lineage>
        <taxon>Bacteria</taxon>
        <taxon>Pseudomonadati</taxon>
        <taxon>Pseudomonadota</taxon>
        <taxon>Gammaproteobacteria</taxon>
        <taxon>Pseudomonadales</taxon>
        <taxon>Pseudomonadaceae</taxon>
        <taxon>Pseudomonas</taxon>
    </lineage>
</organism>
<feature type="transmembrane region" description="Helical" evidence="6">
    <location>
        <begin position="12"/>
        <end position="31"/>
    </location>
</feature>
<dbReference type="AlphaFoldDB" id="A0A6G6IT78"/>
<evidence type="ECO:0000256" key="5">
    <source>
        <dbReference type="ARBA" id="ARBA00023136"/>
    </source>
</evidence>
<dbReference type="PANTHER" id="PTHR30086:SF20">
    <property type="entry name" value="ARGININE EXPORTER PROTEIN ARGO-RELATED"/>
    <property type="match status" value="1"/>
</dbReference>
<dbReference type="RefSeq" id="WP_024765371.1">
    <property type="nucleotide sequence ID" value="NZ_CP049140.1"/>
</dbReference>
<evidence type="ECO:0000256" key="1">
    <source>
        <dbReference type="ARBA" id="ARBA00004651"/>
    </source>
</evidence>
<gene>
    <name evidence="7" type="ORF">G5B91_08260</name>
</gene>
<reference evidence="7 8" key="1">
    <citation type="submission" date="2020-02" db="EMBL/GenBank/DDBJ databases">
        <title>Integrative conjugative elements (ICEs) and plasmids drive adaptation of Pseudomonas nitroreducens strain HBP1 to wastewater environment.</title>
        <authorList>
            <person name="Sentchilo V."/>
            <person name="Carraro N."/>
            <person name="Bertelli C."/>
            <person name="van der Meer J.R."/>
        </authorList>
    </citation>
    <scope>NUCLEOTIDE SEQUENCE [LARGE SCALE GENOMIC DNA]</scope>
    <source>
        <strain evidence="7 8">HBP1</strain>
    </source>
</reference>
<comment type="subcellular location">
    <subcellularLocation>
        <location evidence="1">Cell membrane</location>
        <topology evidence="1">Multi-pass membrane protein</topology>
    </subcellularLocation>
</comment>
<feature type="transmembrane region" description="Helical" evidence="6">
    <location>
        <begin position="184"/>
        <end position="201"/>
    </location>
</feature>
<evidence type="ECO:0000313" key="8">
    <source>
        <dbReference type="Proteomes" id="UP000501063"/>
    </source>
</evidence>
<feature type="transmembrane region" description="Helical" evidence="6">
    <location>
        <begin position="149"/>
        <end position="172"/>
    </location>
</feature>
<dbReference type="InterPro" id="IPR001123">
    <property type="entry name" value="LeuE-type"/>
</dbReference>
<dbReference type="GO" id="GO:0015171">
    <property type="term" value="F:amino acid transmembrane transporter activity"/>
    <property type="evidence" value="ECO:0007669"/>
    <property type="project" value="TreeGrafter"/>
</dbReference>
<keyword evidence="2" id="KW-1003">Cell membrane</keyword>
<evidence type="ECO:0000313" key="7">
    <source>
        <dbReference type="EMBL" id="QIE86259.1"/>
    </source>
</evidence>
<keyword evidence="3 6" id="KW-0812">Transmembrane</keyword>
<name>A0A6G6IT78_PSENT</name>
<proteinExistence type="predicted"/>
<keyword evidence="4 6" id="KW-1133">Transmembrane helix</keyword>
<dbReference type="Proteomes" id="UP000501063">
    <property type="component" value="Chromosome"/>
</dbReference>
<dbReference type="Pfam" id="PF01810">
    <property type="entry name" value="LysE"/>
    <property type="match status" value="1"/>
</dbReference>
<feature type="transmembrane region" description="Helical" evidence="6">
    <location>
        <begin position="76"/>
        <end position="94"/>
    </location>
</feature>
<feature type="transmembrane region" description="Helical" evidence="6">
    <location>
        <begin position="115"/>
        <end position="137"/>
    </location>
</feature>
<feature type="transmembrane region" description="Helical" evidence="6">
    <location>
        <begin position="43"/>
        <end position="64"/>
    </location>
</feature>
<evidence type="ECO:0000256" key="4">
    <source>
        <dbReference type="ARBA" id="ARBA00022989"/>
    </source>
</evidence>
<accession>A0A6G6IT78</accession>
<dbReference type="GO" id="GO:0033228">
    <property type="term" value="P:cysteine export across plasma membrane"/>
    <property type="evidence" value="ECO:0007669"/>
    <property type="project" value="TreeGrafter"/>
</dbReference>
<evidence type="ECO:0000256" key="6">
    <source>
        <dbReference type="SAM" id="Phobius"/>
    </source>
</evidence>
<dbReference type="GO" id="GO:0005886">
    <property type="term" value="C:plasma membrane"/>
    <property type="evidence" value="ECO:0007669"/>
    <property type="project" value="UniProtKB-SubCell"/>
</dbReference>
<protein>
    <submittedName>
        <fullName evidence="7">LysE family translocator</fullName>
    </submittedName>
</protein>
<sequence length="202" mass="21547">MHLAQFSQWLPFLLFAFVASITPGPTNLLVFSNSARFGWSAALPIMLGGCGAAAALVLAVGSGLGEVLASLPRVQQAMSAVGVLWLSWLAWQIFRSPPADLKRDTDAARLGAVGAAALQLVNPKTWMMALAVISVYAGYGADRLDRVQLLSLLFFLVSIPCMAVWAGLGIGSQRLLSPRQMQRLNQLMAILLLVSAWAGVLL</sequence>
<evidence type="ECO:0000256" key="2">
    <source>
        <dbReference type="ARBA" id="ARBA00022475"/>
    </source>
</evidence>